<feature type="domain" description="Tr-type G" evidence="6">
    <location>
        <begin position="4"/>
        <end position="259"/>
    </location>
</feature>
<proteinExistence type="predicted"/>
<comment type="caution">
    <text evidence="7">The sequence shown here is derived from an EMBL/GenBank/DDBJ whole genome shotgun (WGS) entry which is preliminary data.</text>
</comment>
<dbReference type="EMBL" id="LVJI01000018">
    <property type="protein sequence ID" value="OAB45166.1"/>
    <property type="molecule type" value="Genomic_DNA"/>
</dbReference>
<dbReference type="Gene3D" id="3.30.70.240">
    <property type="match status" value="1"/>
</dbReference>
<dbReference type="Pfam" id="PF00679">
    <property type="entry name" value="EFG_C"/>
    <property type="match status" value="1"/>
</dbReference>
<dbReference type="GO" id="GO:0006412">
    <property type="term" value="P:translation"/>
    <property type="evidence" value="ECO:0007669"/>
    <property type="project" value="UniProtKB-KW"/>
</dbReference>
<dbReference type="GO" id="GO:0003924">
    <property type="term" value="F:GTPase activity"/>
    <property type="evidence" value="ECO:0007669"/>
    <property type="project" value="InterPro"/>
</dbReference>
<dbReference type="Gene3D" id="2.40.30.10">
    <property type="entry name" value="Translation factors"/>
    <property type="match status" value="1"/>
</dbReference>
<dbReference type="InterPro" id="IPR005225">
    <property type="entry name" value="Small_GTP-bd"/>
</dbReference>
<name>A0A168MXQ2_9BACL</name>
<evidence type="ECO:0000256" key="2">
    <source>
        <dbReference type="ARBA" id="ARBA00022741"/>
    </source>
</evidence>
<dbReference type="Pfam" id="PF14492">
    <property type="entry name" value="EFG_III"/>
    <property type="match status" value="1"/>
</dbReference>
<dbReference type="CDD" id="cd03711">
    <property type="entry name" value="Tet_C"/>
    <property type="match status" value="1"/>
</dbReference>
<evidence type="ECO:0000256" key="3">
    <source>
        <dbReference type="ARBA" id="ARBA00022917"/>
    </source>
</evidence>
<keyword evidence="3" id="KW-0648">Protein biosynthesis</keyword>
<comment type="function">
    <text evidence="1">Abolishes the inhibitory effect of tetracyclin on protein synthesis by a non-covalent modification of the ribosomes.</text>
</comment>
<dbReference type="Gene3D" id="3.40.50.300">
    <property type="entry name" value="P-loop containing nucleotide triphosphate hydrolases"/>
    <property type="match status" value="1"/>
</dbReference>
<dbReference type="PRINTS" id="PR00315">
    <property type="entry name" value="ELONGATNFCT"/>
</dbReference>
<dbReference type="InterPro" id="IPR005517">
    <property type="entry name" value="Transl_elong_EFG/EF2_IV"/>
</dbReference>
<reference evidence="7 8" key="1">
    <citation type="submission" date="2016-03" db="EMBL/GenBank/DDBJ databases">
        <title>Draft genome sequence of Paenibacillus antarcticus CECT 5836.</title>
        <authorList>
            <person name="Shin S.-K."/>
            <person name="Yi H."/>
        </authorList>
    </citation>
    <scope>NUCLEOTIDE SEQUENCE [LARGE SCALE GENOMIC DNA]</scope>
    <source>
        <strain evidence="7 8">CECT 5836</strain>
    </source>
</reference>
<dbReference type="Gene3D" id="3.30.70.870">
    <property type="entry name" value="Elongation Factor G (Translational Gtpase), domain 3"/>
    <property type="match status" value="1"/>
</dbReference>
<dbReference type="GO" id="GO:0032790">
    <property type="term" value="P:ribosome disassembly"/>
    <property type="evidence" value="ECO:0007669"/>
    <property type="project" value="TreeGrafter"/>
</dbReference>
<dbReference type="InterPro" id="IPR000640">
    <property type="entry name" value="EFG_V-like"/>
</dbReference>
<dbReference type="OrthoDB" id="9801591at2"/>
<dbReference type="AlphaFoldDB" id="A0A168MXQ2"/>
<dbReference type="SMART" id="SM00889">
    <property type="entry name" value="EFG_IV"/>
    <property type="match status" value="1"/>
</dbReference>
<dbReference type="GO" id="GO:0046677">
    <property type="term" value="P:response to antibiotic"/>
    <property type="evidence" value="ECO:0007669"/>
    <property type="project" value="UniProtKB-KW"/>
</dbReference>
<dbReference type="InterPro" id="IPR027417">
    <property type="entry name" value="P-loop_NTPase"/>
</dbReference>
<dbReference type="InterPro" id="IPR041095">
    <property type="entry name" value="EFG_II"/>
</dbReference>
<dbReference type="PRINTS" id="PR01037">
    <property type="entry name" value="TCRTETOQM"/>
</dbReference>
<dbReference type="NCBIfam" id="TIGR00231">
    <property type="entry name" value="small_GTP"/>
    <property type="match status" value="1"/>
</dbReference>
<dbReference type="InterPro" id="IPR035650">
    <property type="entry name" value="Tet_C"/>
</dbReference>
<keyword evidence="2" id="KW-0547">Nucleotide-binding</keyword>
<dbReference type="PROSITE" id="PS00301">
    <property type="entry name" value="G_TR_1"/>
    <property type="match status" value="1"/>
</dbReference>
<dbReference type="InterPro" id="IPR000795">
    <property type="entry name" value="T_Tr_GTP-bd_dom"/>
</dbReference>
<evidence type="ECO:0000313" key="7">
    <source>
        <dbReference type="EMBL" id="OAB45166.1"/>
    </source>
</evidence>
<dbReference type="SUPFAM" id="SSF52540">
    <property type="entry name" value="P-loop containing nucleoside triphosphate hydrolases"/>
    <property type="match status" value="1"/>
</dbReference>
<evidence type="ECO:0000259" key="6">
    <source>
        <dbReference type="PROSITE" id="PS51722"/>
    </source>
</evidence>
<dbReference type="SUPFAM" id="SSF54211">
    <property type="entry name" value="Ribosomal protein S5 domain 2-like"/>
    <property type="match status" value="1"/>
</dbReference>
<dbReference type="Pfam" id="PF22042">
    <property type="entry name" value="EF-G_D2"/>
    <property type="match status" value="1"/>
</dbReference>
<protein>
    <submittedName>
        <fullName evidence="7">GTP-binding protein</fullName>
    </submittedName>
</protein>
<dbReference type="Gene3D" id="3.30.230.10">
    <property type="match status" value="1"/>
</dbReference>
<dbReference type="GO" id="GO:0005525">
    <property type="term" value="F:GTP binding"/>
    <property type="evidence" value="ECO:0007669"/>
    <property type="project" value="UniProtKB-KW"/>
</dbReference>
<dbReference type="PROSITE" id="PS51722">
    <property type="entry name" value="G_TR_2"/>
    <property type="match status" value="1"/>
</dbReference>
<dbReference type="Pfam" id="PF00009">
    <property type="entry name" value="GTP_EFTU"/>
    <property type="match status" value="1"/>
</dbReference>
<evidence type="ECO:0000256" key="5">
    <source>
        <dbReference type="ARBA" id="ARBA00023251"/>
    </source>
</evidence>
<evidence type="ECO:0000256" key="1">
    <source>
        <dbReference type="ARBA" id="ARBA00003987"/>
    </source>
</evidence>
<dbReference type="SMART" id="SM00838">
    <property type="entry name" value="EFG_C"/>
    <property type="match status" value="1"/>
</dbReference>
<accession>A0A168MXQ2</accession>
<dbReference type="SUPFAM" id="SSF54980">
    <property type="entry name" value="EF-G C-terminal domain-like"/>
    <property type="match status" value="2"/>
</dbReference>
<keyword evidence="8" id="KW-1185">Reference proteome</keyword>
<dbReference type="PANTHER" id="PTHR43261">
    <property type="entry name" value="TRANSLATION ELONGATION FACTOR G-RELATED"/>
    <property type="match status" value="1"/>
</dbReference>
<dbReference type="Pfam" id="PF03764">
    <property type="entry name" value="EFG_IV"/>
    <property type="match status" value="1"/>
</dbReference>
<sequence>MVSHTMRNVGIFAHVDAGKTTTTEHMLFKSGSIRSLGSVDDGTAQTDNLDIERQRGISVRAATTSIVWRDIYINLVDTPGHVDFLSEVERSIRVMDGAILIVSAAEGIQSQTETIWHALRSLNIPTIIYVNKMDRIGVSVPDVLEQIKRLLSPSAVPIQVPQGDGEDFTGLLPIWNTLPDGKNFGLDLSSVISTIADHDEELMLRYIEGDQISVEELQNRFQSLSKSGQLFPLCFGSSQMDIGVAELMDAITTYLPSPEGDKEAPLSGIIFKIERDKSMGRTAYVRLYNGYLRNRDLIHNVTRDIHEKITQIRKLDGRKFVDLGQVLSGDIAAVYGLSQSKIGDVLGSTVGVPASPDIAIPLLTVQVHIQDDHRYSDLVEALQELTDEDPQLDLQWLQDERELHLKVMGAIQLEILSSLLMSRFALEVTFDQPSVIYKETPTTSAEGYIAYTMPKPCWAVLRFHIEPLPRGSGLVYHSEVRSDDLLIRYQNEVARRVPEALLQGLHGFEVTDLKVTLTEGEHHVWHTHPLDFVVATPMGIMDGLANSGTTLLEPLLKFRITTPEEYGGKVLSDLVQMRAEFEPPSIIHGRFMVEGILPVATSLDYPVKLRSMTGGRGVISSSYAGYQACPPDVHVDRPRRGVDPLDQSKYILSVRNALS</sequence>
<dbReference type="InterPro" id="IPR031157">
    <property type="entry name" value="G_TR_CS"/>
</dbReference>
<organism evidence="7 8">
    <name type="scientific">Paenibacillus antarcticus</name>
    <dbReference type="NCBI Taxonomy" id="253703"/>
    <lineage>
        <taxon>Bacteria</taxon>
        <taxon>Bacillati</taxon>
        <taxon>Bacillota</taxon>
        <taxon>Bacilli</taxon>
        <taxon>Bacillales</taxon>
        <taxon>Paenibacillaceae</taxon>
        <taxon>Paenibacillus</taxon>
    </lineage>
</organism>
<dbReference type="RefSeq" id="WP_068650680.1">
    <property type="nucleotide sequence ID" value="NZ_CP043611.1"/>
</dbReference>
<dbReference type="PANTHER" id="PTHR43261:SF1">
    <property type="entry name" value="RIBOSOME-RELEASING FACTOR 2, MITOCHONDRIAL"/>
    <property type="match status" value="1"/>
</dbReference>
<dbReference type="InterPro" id="IPR053905">
    <property type="entry name" value="EF-G-like_DII"/>
</dbReference>
<dbReference type="InterPro" id="IPR035647">
    <property type="entry name" value="EFG_III/V"/>
</dbReference>
<dbReference type="InterPro" id="IPR009000">
    <property type="entry name" value="Transl_B-barrel_sf"/>
</dbReference>
<dbReference type="SUPFAM" id="SSF50447">
    <property type="entry name" value="Translation proteins"/>
    <property type="match status" value="1"/>
</dbReference>
<dbReference type="CDD" id="cd04168">
    <property type="entry name" value="TetM_like"/>
    <property type="match status" value="1"/>
</dbReference>
<dbReference type="InterPro" id="IPR020568">
    <property type="entry name" value="Ribosomal_Su5_D2-typ_SF"/>
</dbReference>
<evidence type="ECO:0000256" key="4">
    <source>
        <dbReference type="ARBA" id="ARBA00023134"/>
    </source>
</evidence>
<gene>
    <name evidence="7" type="ORF">PBAT_14610</name>
</gene>
<evidence type="ECO:0000313" key="8">
    <source>
        <dbReference type="Proteomes" id="UP000077355"/>
    </source>
</evidence>
<keyword evidence="4" id="KW-0342">GTP-binding</keyword>
<keyword evidence="5" id="KW-0046">Antibiotic resistance</keyword>
<dbReference type="Proteomes" id="UP000077355">
    <property type="component" value="Unassembled WGS sequence"/>
</dbReference>
<dbReference type="InterPro" id="IPR014721">
    <property type="entry name" value="Ribsml_uS5_D2-typ_fold_subgr"/>
</dbReference>